<dbReference type="Proteomes" id="UP000501989">
    <property type="component" value="Chromosome"/>
</dbReference>
<proteinExistence type="predicted"/>
<evidence type="ECO:0000313" key="3">
    <source>
        <dbReference type="Proteomes" id="UP000501989"/>
    </source>
</evidence>
<feature type="transmembrane region" description="Helical" evidence="1">
    <location>
        <begin position="23"/>
        <end position="42"/>
    </location>
</feature>
<reference evidence="3" key="1">
    <citation type="submission" date="2019-12" db="EMBL/GenBank/DDBJ databases">
        <title>Endophytic bacteria associated with Panax ginseng seedlings.</title>
        <authorList>
            <person name="Park J.M."/>
            <person name="Shin R."/>
            <person name="Jo S.H."/>
        </authorList>
    </citation>
    <scope>NUCLEOTIDE SEQUENCE [LARGE SCALE GENOMIC DNA]</scope>
    <source>
        <strain evidence="3">PgKB30</strain>
    </source>
</reference>
<name>A0A6M8MVC5_9PSED</name>
<dbReference type="EMBL" id="CP053746">
    <property type="protein sequence ID" value="QKF52435.1"/>
    <property type="molecule type" value="Genomic_DNA"/>
</dbReference>
<dbReference type="RefSeq" id="WP_172611736.1">
    <property type="nucleotide sequence ID" value="NZ_CP053746.1"/>
</dbReference>
<keyword evidence="1" id="KW-0472">Membrane</keyword>
<protein>
    <submittedName>
        <fullName evidence="2">Uncharacterized protein</fullName>
    </submittedName>
</protein>
<gene>
    <name evidence="2" type="ORF">FX982_03420</name>
</gene>
<accession>A0A6M8MVC5</accession>
<keyword evidence="1" id="KW-0812">Transmembrane</keyword>
<keyword evidence="1" id="KW-1133">Transmembrane helix</keyword>
<evidence type="ECO:0000256" key="1">
    <source>
        <dbReference type="SAM" id="Phobius"/>
    </source>
</evidence>
<keyword evidence="3" id="KW-1185">Reference proteome</keyword>
<dbReference type="AlphaFoldDB" id="A0A6M8MVC5"/>
<organism evidence="2 3">
    <name type="scientific">Pseudomonas graminis</name>
    <dbReference type="NCBI Taxonomy" id="158627"/>
    <lineage>
        <taxon>Bacteria</taxon>
        <taxon>Pseudomonadati</taxon>
        <taxon>Pseudomonadota</taxon>
        <taxon>Gammaproteobacteria</taxon>
        <taxon>Pseudomonadales</taxon>
        <taxon>Pseudomonadaceae</taxon>
        <taxon>Pseudomonas</taxon>
    </lineage>
</organism>
<evidence type="ECO:0000313" key="2">
    <source>
        <dbReference type="EMBL" id="QKF52435.1"/>
    </source>
</evidence>
<sequence length="65" mass="7391">MFVLLGVALWAMAIYLLSLDLEGSAAALFLFGLAMIWPSIFYGRAGNFRFVSWYESLKIILRGWL</sequence>
<dbReference type="KEGG" id="pgg:FX982_03420"/>